<name>A0A511R2U1_9DEIN</name>
<dbReference type="OrthoDB" id="32752at2"/>
<accession>A0A511R2U1</accession>
<reference evidence="1 2" key="1">
    <citation type="submission" date="2019-07" db="EMBL/GenBank/DDBJ databases">
        <title>Whole genome shotgun sequence of Meiothermus hypogaeus NBRC 106114.</title>
        <authorList>
            <person name="Hosoyama A."/>
            <person name="Uohara A."/>
            <person name="Ohji S."/>
            <person name="Ichikawa N."/>
        </authorList>
    </citation>
    <scope>NUCLEOTIDE SEQUENCE [LARGE SCALE GENOMIC DNA]</scope>
    <source>
        <strain evidence="1 2">NBRC 106114</strain>
    </source>
</reference>
<evidence type="ECO:0008006" key="3">
    <source>
        <dbReference type="Google" id="ProtNLM"/>
    </source>
</evidence>
<dbReference type="Proteomes" id="UP000321197">
    <property type="component" value="Unassembled WGS sequence"/>
</dbReference>
<evidence type="ECO:0000313" key="2">
    <source>
        <dbReference type="Proteomes" id="UP000321197"/>
    </source>
</evidence>
<evidence type="ECO:0000313" key="1">
    <source>
        <dbReference type="EMBL" id="GEM83316.1"/>
    </source>
</evidence>
<dbReference type="AlphaFoldDB" id="A0A511R2U1"/>
<protein>
    <recommendedName>
        <fullName evidence="3">Outer membrane protein beta-barrel domain-containing protein</fullName>
    </recommendedName>
</protein>
<dbReference type="EMBL" id="BJXL01000039">
    <property type="protein sequence ID" value="GEM83316.1"/>
    <property type="molecule type" value="Genomic_DNA"/>
</dbReference>
<sequence>MKRLPVLIVLLLLVFASSGFAQRAFQLRISVPAPSLGFGLEANLQRDLVALIYGDVLFTGPRFLIGGEVLFKPDLGQFDRDLRGIKPYFGGGLGLGLPNANFALTLDAGIEFALDRDTGLFIGGQSIFPFNSSPSARLLFGATFR</sequence>
<comment type="caution">
    <text evidence="1">The sequence shown here is derived from an EMBL/GenBank/DDBJ whole genome shotgun (WGS) entry which is preliminary data.</text>
</comment>
<dbReference type="RefSeq" id="WP_119339400.1">
    <property type="nucleotide sequence ID" value="NZ_BJXL01000039.1"/>
</dbReference>
<proteinExistence type="predicted"/>
<gene>
    <name evidence="1" type="ORF">MHY01S_14820</name>
</gene>
<organism evidence="1 2">
    <name type="scientific">Meiothermus hypogaeus NBRC 106114</name>
    <dbReference type="NCBI Taxonomy" id="1227553"/>
    <lineage>
        <taxon>Bacteria</taxon>
        <taxon>Thermotogati</taxon>
        <taxon>Deinococcota</taxon>
        <taxon>Deinococci</taxon>
        <taxon>Thermales</taxon>
        <taxon>Thermaceae</taxon>
        <taxon>Meiothermus</taxon>
    </lineage>
</organism>